<dbReference type="AlphaFoldDB" id="A0A9P3PQR8"/>
<dbReference type="OrthoDB" id="3227768at2759"/>
<feature type="signal peptide" evidence="6">
    <location>
        <begin position="1"/>
        <end position="21"/>
    </location>
</feature>
<dbReference type="EMBL" id="BRPK01000009">
    <property type="protein sequence ID" value="GLB40957.1"/>
    <property type="molecule type" value="Genomic_DNA"/>
</dbReference>
<name>A0A9P3PQR8_LYOSH</name>
<keyword evidence="1" id="KW-0645">Protease</keyword>
<keyword evidence="5" id="KW-0482">Metalloprotease</keyword>
<evidence type="ECO:0000256" key="1">
    <source>
        <dbReference type="ARBA" id="ARBA00022670"/>
    </source>
</evidence>
<keyword evidence="4" id="KW-0862">Zinc</keyword>
<dbReference type="GO" id="GO:0008237">
    <property type="term" value="F:metallopeptidase activity"/>
    <property type="evidence" value="ECO:0007669"/>
    <property type="project" value="UniProtKB-KW"/>
</dbReference>
<sequence length="268" mass="29182">MSSKFFQAVLFSVLYASYANGVGSSSWSQDSTHRRLVSRDREVEVYTPPTTYRLDPDMCDAIAIDAFSIQTYGEGVDHVAVESPLANGDNLKSSTLAFVSSKLGVDRQTISYKSGYKSDVAQYAYVKQSHKNIPIANAVANVVFKDNKVTAFGSSFVDTKKIADSTPSIEAKAAIAKAEDALNGKYNNWPTSLEYVAKSDGSIALAHVVQVATVRLEHGTKHMSMLMTGPSSPLFRSDASYTVLSTRRLRFPFGWHGFSNGSQTTDTS</sequence>
<feature type="chain" id="PRO_5040105210" evidence="6">
    <location>
        <begin position="22"/>
        <end position="268"/>
    </location>
</feature>
<organism evidence="8 9">
    <name type="scientific">Lyophyllum shimeji</name>
    <name type="common">Hon-shimeji</name>
    <name type="synonym">Tricholoma shimeji</name>
    <dbReference type="NCBI Taxonomy" id="47721"/>
    <lineage>
        <taxon>Eukaryota</taxon>
        <taxon>Fungi</taxon>
        <taxon>Dikarya</taxon>
        <taxon>Basidiomycota</taxon>
        <taxon>Agaricomycotina</taxon>
        <taxon>Agaricomycetes</taxon>
        <taxon>Agaricomycetidae</taxon>
        <taxon>Agaricales</taxon>
        <taxon>Tricholomatineae</taxon>
        <taxon>Lyophyllaceae</taxon>
        <taxon>Lyophyllum</taxon>
    </lineage>
</organism>
<comment type="caution">
    <text evidence="8">The sequence shown here is derived from an EMBL/GenBank/DDBJ whole genome shotgun (WGS) entry which is preliminary data.</text>
</comment>
<feature type="domain" description="FTP" evidence="7">
    <location>
        <begin position="123"/>
        <end position="156"/>
    </location>
</feature>
<evidence type="ECO:0000313" key="9">
    <source>
        <dbReference type="Proteomes" id="UP001063166"/>
    </source>
</evidence>
<keyword evidence="6" id="KW-0732">Signal</keyword>
<evidence type="ECO:0000259" key="7">
    <source>
        <dbReference type="Pfam" id="PF07504"/>
    </source>
</evidence>
<dbReference type="Proteomes" id="UP001063166">
    <property type="component" value="Unassembled WGS sequence"/>
</dbReference>
<evidence type="ECO:0000256" key="2">
    <source>
        <dbReference type="ARBA" id="ARBA00022723"/>
    </source>
</evidence>
<evidence type="ECO:0000313" key="8">
    <source>
        <dbReference type="EMBL" id="GLB40957.1"/>
    </source>
</evidence>
<evidence type="ECO:0000256" key="5">
    <source>
        <dbReference type="ARBA" id="ARBA00023049"/>
    </source>
</evidence>
<evidence type="ECO:0000256" key="4">
    <source>
        <dbReference type="ARBA" id="ARBA00022833"/>
    </source>
</evidence>
<keyword evidence="2" id="KW-0479">Metal-binding</keyword>
<dbReference type="GO" id="GO:0046872">
    <property type="term" value="F:metal ion binding"/>
    <property type="evidence" value="ECO:0007669"/>
    <property type="project" value="UniProtKB-KW"/>
</dbReference>
<dbReference type="GO" id="GO:0006508">
    <property type="term" value="P:proteolysis"/>
    <property type="evidence" value="ECO:0007669"/>
    <property type="project" value="UniProtKB-KW"/>
</dbReference>
<evidence type="ECO:0000256" key="6">
    <source>
        <dbReference type="SAM" id="SignalP"/>
    </source>
</evidence>
<dbReference type="Pfam" id="PF07504">
    <property type="entry name" value="FTP"/>
    <property type="match status" value="1"/>
</dbReference>
<keyword evidence="3" id="KW-0378">Hydrolase</keyword>
<accession>A0A9P3PQR8</accession>
<dbReference type="InterPro" id="IPR011096">
    <property type="entry name" value="FTP_domain"/>
</dbReference>
<proteinExistence type="predicted"/>
<evidence type="ECO:0000256" key="3">
    <source>
        <dbReference type="ARBA" id="ARBA00022801"/>
    </source>
</evidence>
<reference evidence="8" key="1">
    <citation type="submission" date="2022-07" db="EMBL/GenBank/DDBJ databases">
        <title>The genome of Lyophyllum shimeji provides insight into the initial evolution of ectomycorrhizal fungal genome.</title>
        <authorList>
            <person name="Kobayashi Y."/>
            <person name="Shibata T."/>
            <person name="Hirakawa H."/>
            <person name="Shigenobu S."/>
            <person name="Nishiyama T."/>
            <person name="Yamada A."/>
            <person name="Hasebe M."/>
            <person name="Kawaguchi M."/>
        </authorList>
    </citation>
    <scope>NUCLEOTIDE SEQUENCE</scope>
    <source>
        <strain evidence="8">AT787</strain>
    </source>
</reference>
<gene>
    <name evidence="8" type="ORF">LshimejAT787_0901720</name>
</gene>
<protein>
    <submittedName>
        <fullName evidence="8">Fungalysin metallopeptidase (M36)</fullName>
    </submittedName>
</protein>
<keyword evidence="9" id="KW-1185">Reference proteome</keyword>